<organism evidence="7 8">
    <name type="scientific">Planotetraspora silvatica</name>
    <dbReference type="NCBI Taxonomy" id="234614"/>
    <lineage>
        <taxon>Bacteria</taxon>
        <taxon>Bacillati</taxon>
        <taxon>Actinomycetota</taxon>
        <taxon>Actinomycetes</taxon>
        <taxon>Streptosporangiales</taxon>
        <taxon>Streptosporangiaceae</taxon>
        <taxon>Planotetraspora</taxon>
    </lineage>
</organism>
<keyword evidence="4" id="KW-0560">Oxidoreductase</keyword>
<evidence type="ECO:0000256" key="5">
    <source>
        <dbReference type="ARBA" id="ARBA00023027"/>
    </source>
</evidence>
<dbReference type="GO" id="GO:0003954">
    <property type="term" value="F:NADH dehydrogenase activity"/>
    <property type="evidence" value="ECO:0007669"/>
    <property type="project" value="InterPro"/>
</dbReference>
<comment type="caution">
    <text evidence="7">The sequence shown here is derived from an EMBL/GenBank/DDBJ whole genome shotgun (WGS) entry which is preliminary data.</text>
</comment>
<name>A0A8J3UNJ0_9ACTN</name>
<evidence type="ECO:0000259" key="6">
    <source>
        <dbReference type="Pfam" id="PF07992"/>
    </source>
</evidence>
<dbReference type="PRINTS" id="PR00411">
    <property type="entry name" value="PNDRDTASEI"/>
</dbReference>
<reference evidence="7" key="1">
    <citation type="submission" date="2021-01" db="EMBL/GenBank/DDBJ databases">
        <title>Whole genome shotgun sequence of Planotetraspora silvatica NBRC 100141.</title>
        <authorList>
            <person name="Komaki H."/>
            <person name="Tamura T."/>
        </authorList>
    </citation>
    <scope>NUCLEOTIDE SEQUENCE</scope>
    <source>
        <strain evidence="7">NBRC 100141</strain>
    </source>
</reference>
<keyword evidence="3" id="KW-0274">FAD</keyword>
<evidence type="ECO:0000313" key="7">
    <source>
        <dbReference type="EMBL" id="GII48458.1"/>
    </source>
</evidence>
<dbReference type="Pfam" id="PF07992">
    <property type="entry name" value="Pyr_redox_2"/>
    <property type="match status" value="1"/>
</dbReference>
<dbReference type="PRINTS" id="PR00368">
    <property type="entry name" value="FADPNR"/>
</dbReference>
<dbReference type="Gene3D" id="3.50.50.100">
    <property type="match status" value="1"/>
</dbReference>
<dbReference type="SUPFAM" id="SSF51905">
    <property type="entry name" value="FAD/NAD(P)-binding domain"/>
    <property type="match status" value="1"/>
</dbReference>
<dbReference type="EMBL" id="BOOQ01000031">
    <property type="protein sequence ID" value="GII48458.1"/>
    <property type="molecule type" value="Genomic_DNA"/>
</dbReference>
<accession>A0A8J3UNJ0</accession>
<comment type="similarity">
    <text evidence="1">Belongs to the NADH dehydrogenase family.</text>
</comment>
<sequence length="436" mass="46740">MAERQRVVVVGGGFAGFTAARTLARITRGTAEIVLINPTDYFLYLPLLPEVAAGILDPRKVAIPLSGNCPGVRHLLATVNSVDVQARRLTCTDPEGSSRELEYDRLVLAVGSVNKLLPIPGVADHAHGFRSIGEALYLRDHLIRQIELADASDDPEERRARCTFVVVGAGYTGTEVAAQGQLLTRDARRHRPGLSDQPLRWILADLAPRILPELDEHLSRTAQRTLLKRGMEIRTGTSVSEATAEGVKLSDGEFVPTRSLIWCVGVRPDPFVESLGLPTEKGRLLTDEYLNVPGHPEIFACGDAAAVPDLTNPGQYTAMTAQHASRQGKRVAHNVAASLGTGRREPYKHGDLGFVVDLGGVKAAANPLGVPLSGLPAKAVTRGYHLLAVPGGRARIAGNWLLDALLPRQTVQLDLVHGQAVPLAGTTPERPDEPTG</sequence>
<dbReference type="Proteomes" id="UP000644610">
    <property type="component" value="Unassembled WGS sequence"/>
</dbReference>
<proteinExistence type="inferred from homology"/>
<evidence type="ECO:0000256" key="3">
    <source>
        <dbReference type="ARBA" id="ARBA00022827"/>
    </source>
</evidence>
<evidence type="ECO:0000256" key="1">
    <source>
        <dbReference type="ARBA" id="ARBA00005272"/>
    </source>
</evidence>
<evidence type="ECO:0000256" key="2">
    <source>
        <dbReference type="ARBA" id="ARBA00022630"/>
    </source>
</evidence>
<dbReference type="RefSeq" id="WP_203977913.1">
    <property type="nucleotide sequence ID" value="NZ_BAAAKY010000033.1"/>
</dbReference>
<protein>
    <recommendedName>
        <fullName evidence="6">FAD/NAD(P)-binding domain-containing protein</fullName>
    </recommendedName>
</protein>
<gene>
    <name evidence="7" type="ORF">Psi02_48820</name>
</gene>
<keyword evidence="2" id="KW-0285">Flavoprotein</keyword>
<dbReference type="InterPro" id="IPR036188">
    <property type="entry name" value="FAD/NAD-bd_sf"/>
</dbReference>
<dbReference type="InterPro" id="IPR023753">
    <property type="entry name" value="FAD/NAD-binding_dom"/>
</dbReference>
<dbReference type="InterPro" id="IPR045024">
    <property type="entry name" value="NDH-2"/>
</dbReference>
<feature type="domain" description="FAD/NAD(P)-binding" evidence="6">
    <location>
        <begin position="6"/>
        <end position="328"/>
    </location>
</feature>
<dbReference type="AlphaFoldDB" id="A0A8J3UNJ0"/>
<evidence type="ECO:0000256" key="4">
    <source>
        <dbReference type="ARBA" id="ARBA00023002"/>
    </source>
</evidence>
<keyword evidence="5" id="KW-0520">NAD</keyword>
<dbReference type="PANTHER" id="PTHR43706:SF45">
    <property type="entry name" value="NADH DEHYDROGENASE-LIKE PROTEIN RV1812C"/>
    <property type="match status" value="1"/>
</dbReference>
<dbReference type="PANTHER" id="PTHR43706">
    <property type="entry name" value="NADH DEHYDROGENASE"/>
    <property type="match status" value="1"/>
</dbReference>
<evidence type="ECO:0000313" key="8">
    <source>
        <dbReference type="Proteomes" id="UP000644610"/>
    </source>
</evidence>
<keyword evidence="8" id="KW-1185">Reference proteome</keyword>